<keyword evidence="3" id="KW-1185">Reference proteome</keyword>
<feature type="compositionally biased region" description="Polar residues" evidence="1">
    <location>
        <begin position="84"/>
        <end position="93"/>
    </location>
</feature>
<feature type="region of interest" description="Disordered" evidence="1">
    <location>
        <begin position="64"/>
        <end position="194"/>
    </location>
</feature>
<feature type="compositionally biased region" description="Basic residues" evidence="1">
    <location>
        <begin position="139"/>
        <end position="150"/>
    </location>
</feature>
<reference evidence="2 3" key="1">
    <citation type="submission" date="2020-07" db="EMBL/GenBank/DDBJ databases">
        <title>Sequencing the genomes of 1000 actinobacteria strains.</title>
        <authorList>
            <person name="Klenk H.-P."/>
        </authorList>
    </citation>
    <scope>NUCLEOTIDE SEQUENCE [LARGE SCALE GENOMIC DNA]</scope>
    <source>
        <strain evidence="2 3">DSM 22083</strain>
    </source>
</reference>
<dbReference type="AlphaFoldDB" id="A0A7Y9IE25"/>
<dbReference type="EMBL" id="JACCBU010000001">
    <property type="protein sequence ID" value="NYE75243.1"/>
    <property type="molecule type" value="Genomic_DNA"/>
</dbReference>
<evidence type="ECO:0000313" key="2">
    <source>
        <dbReference type="EMBL" id="NYE75243.1"/>
    </source>
</evidence>
<proteinExistence type="predicted"/>
<evidence type="ECO:0000313" key="3">
    <source>
        <dbReference type="Proteomes" id="UP000569914"/>
    </source>
</evidence>
<gene>
    <name evidence="2" type="ORF">BKA15_006572</name>
</gene>
<protein>
    <submittedName>
        <fullName evidence="2">Uncharacterized protein</fullName>
    </submittedName>
</protein>
<feature type="region of interest" description="Disordered" evidence="1">
    <location>
        <begin position="1"/>
        <end position="24"/>
    </location>
</feature>
<dbReference type="Proteomes" id="UP000569914">
    <property type="component" value="Unassembled WGS sequence"/>
</dbReference>
<name>A0A7Y9IE25_9ACTN</name>
<sequence length="259" mass="28112">MDRFGGLGKVRHPAVGDPDDPVSGGLVSCNVATPLHRVGPVLVSVLLDDDHQLFEARSIPVDRHVDADPPITGGLRETGRREQQPQFVPSAKSTPVRVGAAARRARRPATRRPLGPIPEPVRNRPSEPGPASPPEPRRPRDRGRRRRRARPSAAGNRATQSSSRAPRPTSSPAARPSRRRRRRPTPNASATAPRIRDCCNRRACVGRSRMSAWSRVRDVAADVVGVADAGRFADVRWSRTPGRSQMGEAVADARTVPDG</sequence>
<feature type="compositionally biased region" description="Low complexity" evidence="1">
    <location>
        <begin position="151"/>
        <end position="175"/>
    </location>
</feature>
<comment type="caution">
    <text evidence="2">The sequence shown here is derived from an EMBL/GenBank/DDBJ whole genome shotgun (WGS) entry which is preliminary data.</text>
</comment>
<accession>A0A7Y9IE25</accession>
<organism evidence="2 3">
    <name type="scientific">Microlunatus parietis</name>
    <dbReference type="NCBI Taxonomy" id="682979"/>
    <lineage>
        <taxon>Bacteria</taxon>
        <taxon>Bacillati</taxon>
        <taxon>Actinomycetota</taxon>
        <taxon>Actinomycetes</taxon>
        <taxon>Propionibacteriales</taxon>
        <taxon>Propionibacteriaceae</taxon>
        <taxon>Microlunatus</taxon>
    </lineage>
</organism>
<evidence type="ECO:0000256" key="1">
    <source>
        <dbReference type="SAM" id="MobiDB-lite"/>
    </source>
</evidence>